<keyword evidence="1" id="KW-1133">Transmembrane helix</keyword>
<evidence type="ECO:0000256" key="1">
    <source>
        <dbReference type="SAM" id="Phobius"/>
    </source>
</evidence>
<accession>A0A3D8VG11</accession>
<dbReference type="InterPro" id="IPR009683">
    <property type="entry name" value="Extensin-like_C"/>
</dbReference>
<dbReference type="RefSeq" id="WP_115841745.1">
    <property type="nucleotide sequence ID" value="NZ_CP183976.1"/>
</dbReference>
<keyword evidence="1" id="KW-0472">Membrane</keyword>
<dbReference type="EMBL" id="QTJR01000003">
    <property type="protein sequence ID" value="RDY68320.1"/>
    <property type="molecule type" value="Genomic_DNA"/>
</dbReference>
<protein>
    <submittedName>
        <fullName evidence="3">Extensin</fullName>
    </submittedName>
</protein>
<dbReference type="AlphaFoldDB" id="A0A3D8VG11"/>
<name>A0A3D8VG11_9GAMM</name>
<sequence length="271" mass="29893">MATPDPSPNRKPFPILHVVWLLLLAAAFGAGWALWSGRVRIPEAWNPWAPLRIDATPNLLTRFKLDRAAGDRAACQVALAQADMRLTPVDDRVTGEHCGFTNAVRIQRTSVAVGSDFTLSCRTALSLAMWERHVLQQAAQEHLGTRVARIEHLGSYACRNLYGEQGRRRSQHATADALDIAGFVLDDGRRVRVLKDWRSALAGTTPTSAAPASSVATDEATKDAPDLDEARFLRAVHEGACDYFDVVLGPDYNRAHADHFHFDRGAYRACR</sequence>
<feature type="domain" description="Extensin-like C-terminal" evidence="2">
    <location>
        <begin position="223"/>
        <end position="271"/>
    </location>
</feature>
<gene>
    <name evidence="3" type="ORF">DX912_06895</name>
</gene>
<dbReference type="Proteomes" id="UP000256829">
    <property type="component" value="Unassembled WGS sequence"/>
</dbReference>
<feature type="domain" description="Extensin-like C-terminal" evidence="2">
    <location>
        <begin position="74"/>
        <end position="199"/>
    </location>
</feature>
<keyword evidence="4" id="KW-1185">Reference proteome</keyword>
<proteinExistence type="predicted"/>
<organism evidence="3 4">
    <name type="scientific">Lysobacter soli</name>
    <dbReference type="NCBI Taxonomy" id="453783"/>
    <lineage>
        <taxon>Bacteria</taxon>
        <taxon>Pseudomonadati</taxon>
        <taxon>Pseudomonadota</taxon>
        <taxon>Gammaproteobacteria</taxon>
        <taxon>Lysobacterales</taxon>
        <taxon>Lysobacteraceae</taxon>
        <taxon>Lysobacter</taxon>
    </lineage>
</organism>
<evidence type="ECO:0000259" key="2">
    <source>
        <dbReference type="Pfam" id="PF06904"/>
    </source>
</evidence>
<evidence type="ECO:0000313" key="4">
    <source>
        <dbReference type="Proteomes" id="UP000256829"/>
    </source>
</evidence>
<dbReference type="Pfam" id="PF06904">
    <property type="entry name" value="Extensin-like_C"/>
    <property type="match status" value="2"/>
</dbReference>
<feature type="transmembrane region" description="Helical" evidence="1">
    <location>
        <begin position="15"/>
        <end position="35"/>
    </location>
</feature>
<keyword evidence="1" id="KW-0812">Transmembrane</keyword>
<evidence type="ECO:0000313" key="3">
    <source>
        <dbReference type="EMBL" id="RDY68320.1"/>
    </source>
</evidence>
<reference evidence="3 4" key="1">
    <citation type="submission" date="2018-08" db="EMBL/GenBank/DDBJ databases">
        <title>Lysobacter soli KCTC 22011, whole genome shotgun sequence.</title>
        <authorList>
            <person name="Zhang X."/>
            <person name="Feng G."/>
            <person name="Zhu H."/>
        </authorList>
    </citation>
    <scope>NUCLEOTIDE SEQUENCE [LARGE SCALE GENOMIC DNA]</scope>
    <source>
        <strain evidence="3 4">KCTC 22011</strain>
    </source>
</reference>
<comment type="caution">
    <text evidence="3">The sequence shown here is derived from an EMBL/GenBank/DDBJ whole genome shotgun (WGS) entry which is preliminary data.</text>
</comment>